<gene>
    <name evidence="2" type="primary">CABZ01072037.1</name>
</gene>
<dbReference type="GO" id="GO:0010468">
    <property type="term" value="P:regulation of gene expression"/>
    <property type="evidence" value="ECO:0007669"/>
    <property type="project" value="InterPro"/>
</dbReference>
<evidence type="ECO:0000256" key="1">
    <source>
        <dbReference type="SAM" id="MobiDB-lite"/>
    </source>
</evidence>
<organism evidence="2">
    <name type="scientific">Nothobranchius pienaari</name>
    <dbReference type="NCBI Taxonomy" id="704102"/>
    <lineage>
        <taxon>Eukaryota</taxon>
        <taxon>Metazoa</taxon>
        <taxon>Chordata</taxon>
        <taxon>Craniata</taxon>
        <taxon>Vertebrata</taxon>
        <taxon>Euteleostomi</taxon>
        <taxon>Actinopterygii</taxon>
        <taxon>Neopterygii</taxon>
        <taxon>Teleostei</taxon>
        <taxon>Neoteleostei</taxon>
        <taxon>Acanthomorphata</taxon>
        <taxon>Ovalentaria</taxon>
        <taxon>Atherinomorphae</taxon>
        <taxon>Cyprinodontiformes</taxon>
        <taxon>Nothobranchiidae</taxon>
        <taxon>Nothobranchius</taxon>
    </lineage>
</organism>
<dbReference type="EMBL" id="HAEG01007733">
    <property type="protein sequence ID" value="SBR80023.1"/>
    <property type="molecule type" value="Transcribed_RNA"/>
</dbReference>
<proteinExistence type="predicted"/>
<dbReference type="InterPro" id="IPR007797">
    <property type="entry name" value="AF4/FMR2"/>
</dbReference>
<reference evidence="2" key="2">
    <citation type="submission" date="2016-06" db="EMBL/GenBank/DDBJ databases">
        <title>The genome of a short-lived fish provides insights into sex chromosome evolution and the genetic control of aging.</title>
        <authorList>
            <person name="Reichwald K."/>
            <person name="Felder M."/>
            <person name="Petzold A."/>
            <person name="Koch P."/>
            <person name="Groth M."/>
            <person name="Platzer M."/>
        </authorList>
    </citation>
    <scope>NUCLEOTIDE SEQUENCE</scope>
    <source>
        <tissue evidence="2">Brain</tissue>
    </source>
</reference>
<evidence type="ECO:0000313" key="2">
    <source>
        <dbReference type="EMBL" id="SBR80023.1"/>
    </source>
</evidence>
<accession>A0A1A8PFM7</accession>
<feature type="non-terminal residue" evidence="2">
    <location>
        <position position="1"/>
    </location>
</feature>
<dbReference type="PANTHER" id="PTHR10528">
    <property type="entry name" value="AF4/FMR2 FAMILY MEMBER"/>
    <property type="match status" value="1"/>
</dbReference>
<dbReference type="AlphaFoldDB" id="A0A1A8PFM7"/>
<protein>
    <submittedName>
        <fullName evidence="2">AF4/FMR2 family, member 1</fullName>
    </submittedName>
</protein>
<feature type="non-terminal residue" evidence="2">
    <location>
        <position position="72"/>
    </location>
</feature>
<dbReference type="Pfam" id="PF05110">
    <property type="entry name" value="AF-4"/>
    <property type="match status" value="1"/>
</dbReference>
<feature type="region of interest" description="Disordered" evidence="1">
    <location>
        <begin position="51"/>
        <end position="72"/>
    </location>
</feature>
<reference evidence="2" key="1">
    <citation type="submission" date="2016-05" db="EMBL/GenBank/DDBJ databases">
        <authorList>
            <person name="Lavstsen T."/>
            <person name="Jespersen J.S."/>
        </authorList>
    </citation>
    <scope>NUCLEOTIDE SEQUENCE</scope>
    <source>
        <tissue evidence="2">Brain</tissue>
    </source>
</reference>
<name>A0A1A8PFM7_9TELE</name>
<dbReference type="GO" id="GO:0032783">
    <property type="term" value="C:super elongation complex"/>
    <property type="evidence" value="ECO:0007669"/>
    <property type="project" value="TreeGrafter"/>
</dbReference>
<sequence length="72" mass="8124">SPEQYVPLPDLISKSGLAKTKIVPQFMEMVPEEPHCVEDILREMTHSWPPLLTEVHTPSSDEPSKAPFPTKE</sequence>
<dbReference type="PANTHER" id="PTHR10528:SF6">
    <property type="entry name" value="AF4_FMR2 FAMILY MEMBER 1"/>
    <property type="match status" value="1"/>
</dbReference>